<dbReference type="InterPro" id="IPR036770">
    <property type="entry name" value="Ankyrin_rpt-contain_sf"/>
</dbReference>
<keyword evidence="6" id="KW-1185">Reference proteome</keyword>
<evidence type="ECO:0000256" key="3">
    <source>
        <dbReference type="SAM" id="MobiDB-lite"/>
    </source>
</evidence>
<dbReference type="InterPro" id="IPR013083">
    <property type="entry name" value="Znf_RING/FYVE/PHD"/>
</dbReference>
<dbReference type="GO" id="GO:0008270">
    <property type="term" value="F:zinc ion binding"/>
    <property type="evidence" value="ECO:0007669"/>
    <property type="project" value="UniProtKB-KW"/>
</dbReference>
<dbReference type="SMART" id="SM00248">
    <property type="entry name" value="ANK"/>
    <property type="match status" value="4"/>
</dbReference>
<evidence type="ECO:0000313" key="6">
    <source>
        <dbReference type="Proteomes" id="UP000026962"/>
    </source>
</evidence>
<keyword evidence="1" id="KW-0040">ANK repeat</keyword>
<dbReference type="Pfam" id="PF00023">
    <property type="entry name" value="Ank"/>
    <property type="match status" value="2"/>
</dbReference>
<dbReference type="PROSITE" id="PS50297">
    <property type="entry name" value="ANK_REP_REGION"/>
    <property type="match status" value="3"/>
</dbReference>
<dbReference type="Proteomes" id="UP000026962">
    <property type="component" value="Chromosome 2"/>
</dbReference>
<proteinExistence type="predicted"/>
<organism evidence="5">
    <name type="scientific">Oryza punctata</name>
    <name type="common">Red rice</name>
    <dbReference type="NCBI Taxonomy" id="4537"/>
    <lineage>
        <taxon>Eukaryota</taxon>
        <taxon>Viridiplantae</taxon>
        <taxon>Streptophyta</taxon>
        <taxon>Embryophyta</taxon>
        <taxon>Tracheophyta</taxon>
        <taxon>Spermatophyta</taxon>
        <taxon>Magnoliopsida</taxon>
        <taxon>Liliopsida</taxon>
        <taxon>Poales</taxon>
        <taxon>Poaceae</taxon>
        <taxon>BOP clade</taxon>
        <taxon>Oryzoideae</taxon>
        <taxon>Oryzeae</taxon>
        <taxon>Oryzinae</taxon>
        <taxon>Oryza</taxon>
    </lineage>
</organism>
<keyword evidence="2" id="KW-0479">Metal-binding</keyword>
<feature type="repeat" description="ANK" evidence="1">
    <location>
        <begin position="83"/>
        <end position="115"/>
    </location>
</feature>
<dbReference type="eggNOG" id="KOG0504">
    <property type="taxonomic scope" value="Eukaryota"/>
</dbReference>
<dbReference type="PANTHER" id="PTHR46224:SF68">
    <property type="entry name" value="OS08G0325400 PROTEIN"/>
    <property type="match status" value="1"/>
</dbReference>
<reference evidence="5" key="1">
    <citation type="submission" date="2015-04" db="UniProtKB">
        <authorList>
            <consortium name="EnsemblPlants"/>
        </authorList>
    </citation>
    <scope>IDENTIFICATION</scope>
</reference>
<dbReference type="PROSITE" id="PS50088">
    <property type="entry name" value="ANK_REPEAT"/>
    <property type="match status" value="3"/>
</dbReference>
<evidence type="ECO:0000259" key="4">
    <source>
        <dbReference type="PROSITE" id="PS50271"/>
    </source>
</evidence>
<reference evidence="5" key="2">
    <citation type="submission" date="2018-05" db="EMBL/GenBank/DDBJ databases">
        <title>OpunRS2 (Oryza punctata Reference Sequence Version 2).</title>
        <authorList>
            <person name="Zhang J."/>
            <person name="Kudrna D."/>
            <person name="Lee S."/>
            <person name="Talag J."/>
            <person name="Welchert J."/>
            <person name="Wing R.A."/>
        </authorList>
    </citation>
    <scope>NUCLEOTIDE SEQUENCE [LARGE SCALE GENOMIC DNA]</scope>
</reference>
<keyword evidence="2" id="KW-0862">Zinc</keyword>
<keyword evidence="2" id="KW-0863">Zinc-finger</keyword>
<feature type="domain" description="UBP-type" evidence="4">
    <location>
        <begin position="181"/>
        <end position="291"/>
    </location>
</feature>
<dbReference type="Gene3D" id="1.25.40.20">
    <property type="entry name" value="Ankyrin repeat-containing domain"/>
    <property type="match status" value="1"/>
</dbReference>
<feature type="region of interest" description="Disordered" evidence="3">
    <location>
        <begin position="178"/>
        <end position="211"/>
    </location>
</feature>
<protein>
    <recommendedName>
        <fullName evidence="4">UBP-type domain-containing protein</fullName>
    </recommendedName>
</protein>
<feature type="compositionally biased region" description="Basic residues" evidence="3">
    <location>
        <begin position="194"/>
        <end position="203"/>
    </location>
</feature>
<evidence type="ECO:0000256" key="1">
    <source>
        <dbReference type="PROSITE-ProRule" id="PRU00023"/>
    </source>
</evidence>
<dbReference type="InterPro" id="IPR001607">
    <property type="entry name" value="Znf_UBP"/>
</dbReference>
<dbReference type="SUPFAM" id="SSF48403">
    <property type="entry name" value="Ankyrin repeat"/>
    <property type="match status" value="1"/>
</dbReference>
<dbReference type="PANTHER" id="PTHR46224">
    <property type="entry name" value="ANKYRIN REPEAT FAMILY PROTEIN"/>
    <property type="match status" value="1"/>
</dbReference>
<dbReference type="Gramene" id="OPUNC02G15260.1">
    <property type="protein sequence ID" value="OPUNC02G15260.1"/>
    <property type="gene ID" value="OPUNC02G15260"/>
</dbReference>
<feature type="repeat" description="ANK" evidence="1">
    <location>
        <begin position="49"/>
        <end position="71"/>
    </location>
</feature>
<dbReference type="Gene3D" id="3.30.40.10">
    <property type="entry name" value="Zinc/RING finger domain, C3HC4 (zinc finger)"/>
    <property type="match status" value="1"/>
</dbReference>
<evidence type="ECO:0000256" key="2">
    <source>
        <dbReference type="PROSITE-ProRule" id="PRU00502"/>
    </source>
</evidence>
<dbReference type="EnsemblPlants" id="OPUNC02G15260.1">
    <property type="protein sequence ID" value="OPUNC02G15260.1"/>
    <property type="gene ID" value="OPUNC02G15260"/>
</dbReference>
<name>A0A0E0JZY9_ORYPU</name>
<dbReference type="HOGENOM" id="CLU_000134_44_2_1"/>
<dbReference type="PRINTS" id="PR01415">
    <property type="entry name" value="ANKYRIN"/>
</dbReference>
<dbReference type="Pfam" id="PF12796">
    <property type="entry name" value="Ank_2"/>
    <property type="match status" value="1"/>
</dbReference>
<dbReference type="PROSITE" id="PS50271">
    <property type="entry name" value="ZF_UBP"/>
    <property type="match status" value="1"/>
</dbReference>
<dbReference type="AlphaFoldDB" id="A0A0E0JZY9"/>
<dbReference type="InterPro" id="IPR002110">
    <property type="entry name" value="Ankyrin_rpt"/>
</dbReference>
<accession>A0A0E0JZY9</accession>
<sequence>MQYQYQLFEAAHSGDLELFKRTVTLLDGGRGRLREVVQAAMAQDTESWDGMGALHIAASKGRLEVCHYLIEELRLDMDDADQGGATPLMAAIIYNHISIINYLLYHGAGVNKARPDGSSPLHYATHLVDCGMIKQLLAKGASVDPVAYCGTPLHIATTKGRDGAIKILLDHRADCSKDPLTKQQGAGSKERGGKEKKKKKKGGGARGAATNEQAKVEVSHVWACLVCGQHYCGGANAKPSGHAEAHCSRNKHWWVANPDDPITVYCFKCRNDFLLDLSIVHHHRRKKKLNISRRRPQ</sequence>
<dbReference type="InterPro" id="IPR051616">
    <property type="entry name" value="Cul2-RING_E3_ligase_SR"/>
</dbReference>
<dbReference type="SUPFAM" id="SSF57850">
    <property type="entry name" value="RING/U-box"/>
    <property type="match status" value="1"/>
</dbReference>
<dbReference type="Pfam" id="PF02148">
    <property type="entry name" value="zf-UBP"/>
    <property type="match status" value="1"/>
</dbReference>
<evidence type="ECO:0000313" key="5">
    <source>
        <dbReference type="EnsemblPlants" id="OPUNC02G15260.1"/>
    </source>
</evidence>
<feature type="repeat" description="ANK" evidence="1">
    <location>
        <begin position="116"/>
        <end position="148"/>
    </location>
</feature>
<dbReference type="STRING" id="4537.A0A0E0JZY9"/>